<dbReference type="CDD" id="cd03319">
    <property type="entry name" value="L-Ala-DL-Glu_epimerase"/>
    <property type="match status" value="1"/>
</dbReference>
<dbReference type="InterPro" id="IPR029017">
    <property type="entry name" value="Enolase-like_N"/>
</dbReference>
<dbReference type="Gene3D" id="3.20.20.120">
    <property type="entry name" value="Enolase-like C-terminal domain"/>
    <property type="match status" value="1"/>
</dbReference>
<accession>A0A368NBH9</accession>
<dbReference type="AlphaFoldDB" id="A0A368NBH9"/>
<dbReference type="GO" id="GO:0016855">
    <property type="term" value="F:racemase and epimerase activity, acting on amino acids and derivatives"/>
    <property type="evidence" value="ECO:0007669"/>
    <property type="project" value="InterPro"/>
</dbReference>
<dbReference type="SUPFAM" id="SSF54826">
    <property type="entry name" value="Enolase N-terminal domain-like"/>
    <property type="match status" value="1"/>
</dbReference>
<keyword evidence="5" id="KW-0413">Isomerase</keyword>
<dbReference type="EMBL" id="QPHM01000001">
    <property type="protein sequence ID" value="RCU47576.1"/>
    <property type="molecule type" value="Genomic_DNA"/>
</dbReference>
<dbReference type="OrthoDB" id="372081at2157"/>
<dbReference type="Gene3D" id="3.30.390.10">
    <property type="entry name" value="Enolase-like, N-terminal domain"/>
    <property type="match status" value="1"/>
</dbReference>
<evidence type="ECO:0000256" key="3">
    <source>
        <dbReference type="ARBA" id="ARBA00022723"/>
    </source>
</evidence>
<evidence type="ECO:0000256" key="2">
    <source>
        <dbReference type="ARBA" id="ARBA00008031"/>
    </source>
</evidence>
<proteinExistence type="inferred from homology"/>
<name>A0A368NBH9_9EURY</name>
<evidence type="ECO:0000256" key="1">
    <source>
        <dbReference type="ARBA" id="ARBA00001946"/>
    </source>
</evidence>
<gene>
    <name evidence="7" type="ORF">DU504_09860</name>
</gene>
<evidence type="ECO:0000313" key="7">
    <source>
        <dbReference type="EMBL" id="RCU47576.1"/>
    </source>
</evidence>
<keyword evidence="3" id="KW-0479">Metal-binding</keyword>
<dbReference type="InterPro" id="IPR036849">
    <property type="entry name" value="Enolase-like_C_sf"/>
</dbReference>
<dbReference type="PANTHER" id="PTHR48073">
    <property type="entry name" value="O-SUCCINYLBENZOATE SYNTHASE-RELATED"/>
    <property type="match status" value="1"/>
</dbReference>
<comment type="caution">
    <text evidence="7">The sequence shown here is derived from an EMBL/GenBank/DDBJ whole genome shotgun (WGS) entry which is preliminary data.</text>
</comment>
<dbReference type="SFLD" id="SFLDF00009">
    <property type="entry name" value="o-succinylbenzoate_synthase"/>
    <property type="match status" value="1"/>
</dbReference>
<evidence type="ECO:0000259" key="6">
    <source>
        <dbReference type="SMART" id="SM00922"/>
    </source>
</evidence>
<dbReference type="PROSITE" id="PS00909">
    <property type="entry name" value="MR_MLE_2"/>
    <property type="match status" value="1"/>
</dbReference>
<dbReference type="SMART" id="SM00922">
    <property type="entry name" value="MR_MLE"/>
    <property type="match status" value="1"/>
</dbReference>
<evidence type="ECO:0000256" key="5">
    <source>
        <dbReference type="ARBA" id="ARBA00023235"/>
    </source>
</evidence>
<comment type="similarity">
    <text evidence="2">Belongs to the mandelate racemase/muconate lactonizing enzyme family.</text>
</comment>
<dbReference type="GO" id="GO:0046872">
    <property type="term" value="F:metal ion binding"/>
    <property type="evidence" value="ECO:0007669"/>
    <property type="project" value="UniProtKB-KW"/>
</dbReference>
<dbReference type="SFLD" id="SFLDS00001">
    <property type="entry name" value="Enolase"/>
    <property type="match status" value="2"/>
</dbReference>
<dbReference type="SFLD" id="SFLDF00010">
    <property type="entry name" value="dipeptide_epimerase"/>
    <property type="match status" value="1"/>
</dbReference>
<dbReference type="Pfam" id="PF02746">
    <property type="entry name" value="MR_MLE_N"/>
    <property type="match status" value="1"/>
</dbReference>
<reference evidence="7 8" key="1">
    <citation type="submission" date="2018-07" db="EMBL/GenBank/DDBJ databases">
        <title>Genome sequences of Haloplanus salinus JCM 18368T.</title>
        <authorList>
            <person name="Kim Y.B."/>
            <person name="Roh S.W."/>
        </authorList>
    </citation>
    <scope>NUCLEOTIDE SEQUENCE [LARGE SCALE GENOMIC DNA]</scope>
    <source>
        <strain evidence="7 8">JCM 18368</strain>
    </source>
</reference>
<dbReference type="InterPro" id="IPR018110">
    <property type="entry name" value="Mandel_Rmase/mucon_lact_enz_CS"/>
</dbReference>
<dbReference type="Proteomes" id="UP000252189">
    <property type="component" value="Unassembled WGS sequence"/>
</dbReference>
<evidence type="ECO:0000313" key="8">
    <source>
        <dbReference type="Proteomes" id="UP000252189"/>
    </source>
</evidence>
<comment type="cofactor">
    <cofactor evidence="1">
        <name>Mg(2+)</name>
        <dbReference type="ChEBI" id="CHEBI:18420"/>
    </cofactor>
</comment>
<feature type="domain" description="Mandelate racemase/muconate lactonizing enzyme C-terminal" evidence="6">
    <location>
        <begin position="138"/>
        <end position="231"/>
    </location>
</feature>
<dbReference type="InterPro" id="IPR013341">
    <property type="entry name" value="Mandelate_racemase_N_dom"/>
</dbReference>
<organism evidence="7 8">
    <name type="scientific">Haloplanus salinus</name>
    <dbReference type="NCBI Taxonomy" id="1126245"/>
    <lineage>
        <taxon>Archaea</taxon>
        <taxon>Methanobacteriati</taxon>
        <taxon>Methanobacteriota</taxon>
        <taxon>Stenosarchaea group</taxon>
        <taxon>Halobacteria</taxon>
        <taxon>Halobacteriales</taxon>
        <taxon>Haloferacaceae</taxon>
        <taxon>Haloplanus</taxon>
    </lineage>
</organism>
<dbReference type="SFLD" id="SFLDG00180">
    <property type="entry name" value="muconate_cycloisomerase"/>
    <property type="match status" value="2"/>
</dbReference>
<protein>
    <submittedName>
        <fullName evidence="7">Dipeptide epimerase</fullName>
    </submittedName>
</protein>
<dbReference type="InterPro" id="IPR029065">
    <property type="entry name" value="Enolase_C-like"/>
</dbReference>
<dbReference type="InterPro" id="IPR013342">
    <property type="entry name" value="Mandelate_racemase_C"/>
</dbReference>
<dbReference type="GO" id="GO:0009063">
    <property type="term" value="P:amino acid catabolic process"/>
    <property type="evidence" value="ECO:0007669"/>
    <property type="project" value="InterPro"/>
</dbReference>
<dbReference type="SUPFAM" id="SSF51604">
    <property type="entry name" value="Enolase C-terminal domain-like"/>
    <property type="match status" value="1"/>
</dbReference>
<sequence>MNAEFERLTLPVDGDFTISRGSKTAVETAVVRVSDEAGQTGVGAAAPDPRYGETLDTVCAVLPALLDAVEAVDDPLALDAIERRLRDVVRDNPAARAAVSIAVHDVATRRLGVPLYRYLGLDAGRAPTTSYTVAIDDPGAMAEKAADAVDDGYSILKVKLGTGRDRERMEAVRGAAPDATIRVDANEAWRPGEAIAKSEWLADLGVEFVEQPVPAEDPAGLKRVHERGALPVAADESCVALPDVPAVAGRAAIVNLKLMKCGGVREAIRMVHAARAQGLEVMLGCMVESTASIAAACHLAPLVDYVDLDGALLLAEDAYEGPTYAGGSLAVPDRPGTGVRPIEGG</sequence>
<dbReference type="RefSeq" id="WP_114449136.1">
    <property type="nucleotide sequence ID" value="NZ_QPHM01000001.1"/>
</dbReference>
<dbReference type="PANTHER" id="PTHR48073:SF2">
    <property type="entry name" value="O-SUCCINYLBENZOATE SYNTHASE"/>
    <property type="match status" value="1"/>
</dbReference>
<dbReference type="Pfam" id="PF13378">
    <property type="entry name" value="MR_MLE_C"/>
    <property type="match status" value="1"/>
</dbReference>
<keyword evidence="4" id="KW-0460">Magnesium</keyword>
<evidence type="ECO:0000256" key="4">
    <source>
        <dbReference type="ARBA" id="ARBA00022842"/>
    </source>
</evidence>
<keyword evidence="8" id="KW-1185">Reference proteome</keyword>
<dbReference type="InterPro" id="IPR034603">
    <property type="entry name" value="Dipeptide_epimerase"/>
</dbReference>